<feature type="compositionally biased region" description="Basic and acidic residues" evidence="1">
    <location>
        <begin position="1626"/>
        <end position="1635"/>
    </location>
</feature>
<comment type="caution">
    <text evidence="2">The sequence shown here is derived from an EMBL/GenBank/DDBJ whole genome shotgun (WGS) entry which is preliminary data.</text>
</comment>
<feature type="region of interest" description="Disordered" evidence="1">
    <location>
        <begin position="1335"/>
        <end position="1424"/>
    </location>
</feature>
<feature type="region of interest" description="Disordered" evidence="1">
    <location>
        <begin position="832"/>
        <end position="906"/>
    </location>
</feature>
<feature type="region of interest" description="Disordered" evidence="1">
    <location>
        <begin position="1609"/>
        <end position="1650"/>
    </location>
</feature>
<feature type="region of interest" description="Disordered" evidence="1">
    <location>
        <begin position="1709"/>
        <end position="1732"/>
    </location>
</feature>
<dbReference type="Proteomes" id="UP000221165">
    <property type="component" value="Unassembled WGS sequence"/>
</dbReference>
<feature type="compositionally biased region" description="Gly residues" evidence="1">
    <location>
        <begin position="25"/>
        <end position="36"/>
    </location>
</feature>
<dbReference type="GeneID" id="94429803"/>
<feature type="region of interest" description="Disordered" evidence="1">
    <location>
        <begin position="2093"/>
        <end position="2114"/>
    </location>
</feature>
<dbReference type="RefSeq" id="XP_067921433.1">
    <property type="nucleotide sequence ID" value="XM_068066592.1"/>
</dbReference>
<feature type="compositionally biased region" description="Low complexity" evidence="1">
    <location>
        <begin position="882"/>
        <end position="891"/>
    </location>
</feature>
<feature type="region of interest" description="Disordered" evidence="1">
    <location>
        <begin position="314"/>
        <end position="351"/>
    </location>
</feature>
<feature type="compositionally biased region" description="Basic and acidic residues" evidence="1">
    <location>
        <begin position="1372"/>
        <end position="1388"/>
    </location>
</feature>
<protein>
    <submittedName>
        <fullName evidence="2">Uncharacterized protein</fullName>
    </submittedName>
</protein>
<dbReference type="OrthoDB" id="333729at2759"/>
<feature type="compositionally biased region" description="Polar residues" evidence="1">
    <location>
        <begin position="333"/>
        <end position="348"/>
    </location>
</feature>
<gene>
    <name evidence="2" type="ORF">CSUI_006432</name>
</gene>
<evidence type="ECO:0000256" key="1">
    <source>
        <dbReference type="SAM" id="MobiDB-lite"/>
    </source>
</evidence>
<feature type="region of interest" description="Disordered" evidence="1">
    <location>
        <begin position="434"/>
        <end position="463"/>
    </location>
</feature>
<feature type="compositionally biased region" description="Basic residues" evidence="1">
    <location>
        <begin position="13"/>
        <end position="23"/>
    </location>
</feature>
<sequence length="2218" mass="244530">MFSLPVAIRGQRVARKALSRRSPPRGGGGRHTGRGGAEYKPALKDSSVTACSERSAYAKSLLPVFHQRGTAQLSLQREQSSSFAYRLEETEEDRRHFSPSAWKREEARASFHSLCVRGDGLENSLSSQPFFHQSPVSNIHQKQLRGTAVQRNRALTTSIGAPTSSAAYRRGRSTRLCRESRRRCEFFKECPLGKNEIRWEVARRKENEPYDRTLEKVLRERVRRDREDEEEGHSSLFPSRLFIPLTAYKDDSNSLSNKHSPLLFVNVPSVFWSDVNHTKILFHSPCCFRCYRGSRLPPAYTAGRHRSQWWARDRVVSPSGSRPGHQEEEEGSRTVSSTVLLSAPSQGSAREEKAFPLGARIGNSGVSLGDPSRCSSSYRSSSVSSSWFKVGSSRSLSTTTAPATASAQQPSFSPCAPLSSPSSFSCCPTPSSTSSCPFSPSSASVSSPQCTGRPDGDASDGKKRERLLSSVLQSVSGLFPSQTEHGEVVEMASSLLHAPLHEVEAFMLRELVPFVSRSHEGNPPSPSSLYETEELRIRQGRMRTVACAVAAVLRSRSDGLCSQLLEHKSLFWVVFLPRLRDGLLPLACILLSEDVEASVFSSLSEMSFRKRCRSLPSSEKNSSSFRATALRPSLARRTVPRTQPPASSIPHASPSAVVLAHSCSRSPLEHASPLYSSVRPSLEADHKSAALAATRTVCLEVRYRATVLTGLLSLHSQQSNLLNRQPLLRILTEQRFSFPDVAPPSNEEKGPRSSERLERLEYSGDDDECTRKTPRESSEEWTEERESFLRYVASQASLLVTQNLPLVAKGAELLEQTTSVHLRQIAEFNRARASGLATERSRTTSRWSGPVIRDNTGRREVGSSATIASKSPLTASRECQDRSSSVEGSNSRSHRAVPAPEADMQKDVEDYVEEKGSERNMDWERKGCSDFLESLQESLQILGQAALDHADAMRLVTLLARRLSQEYVKTRDLLSITSDEKMNTEAERLSKKKSTAKELHGSLKTRNLGHLEWGESKDDVISSAKADRPVVEDTAVEKGVLVPSPGGSEGTAQATHIAVRAAARELIGGVSAYGEAVWRLAVTACVPPCSKAAEGLLRLLDDAAYGGNDTTSPVLRRHESRPVAIPGYDEVIRKQTAKESATDVRRRLAEEKLSSGQRSLLNAKDEDRDRLSQIIREHERVKRPPRWIRQASGRSRVMAAIVRDLWNNLGAVVHTTNARDLSDPAFAVLGRIQSLRELLSLLAASTTDIGTSYSLRLRQLLSSILWPDMASSHLTHSAERIYPQTVKLSEPPTSRMGGLPDTLPCHQGLWELRTSLDVTTLESEWVEAQRLEFSTVKGPSESNESTSENTPDVLGDSRTSGHELDQEPVVIRQDRRATVEKEERHRNAQVEADTEGSELEKYGELTSSTADAFQDSEEEGEGDVPLPTLHDTLERRGAYGLLPLLWPSAPLSENILGFTAMAIEEKERQFQFVVERNLLPSSVGETGANISCRSLSERTGRYSNGDIHSAHLPQEAYPWFLEKRIIQVDPHSGFLIPSFVLEKRRRVQLARREQRLAAEELTGINNKCLGLTVADCIKKDKSRRSAYPTRHVWWVHEGLVRGSRHAVETSTLHNPENANRGAVPDEAGRTRERQDLGPVSGSPSTQVEGGTADMTEHSALLEPDDDENSLDVFSEARLVELEQMTKESLAELLVLFHASTKGSICEVERSSESAEEAAADTGGRQAPVKGHQDPFSLVRENSNQAKSDRETVALFCHHIRRVAEILRAWDLLGPLVVSSVTVSTPGCPPGGYGLSQGQHREDDRMWGNVLCNFPVLDQELTHTEAAPKLIKTQASGSALDGAPCCHITGHTPLSPRCQGAVIDEARTAQRSLARLTHGTGVRDSKLSSGIGAIANLGKGDRDSPVMSAKELAIPTELLHTAAQSLYRVERRRYAGQPKDESGSHSDALLKLLTELQCVVENLVEALERESLKQGDLLPQVVTVRAAQSVLESFVFSLQCLRTGVNRAKRSRPPLTPLQQSSLPSPAELRQPSCQDVELTEAEQGSKRGFQAKRKSAWPAPRRVPHARATATYGAFGWGWEWLSFICSGGARHHDGRSRQVRRDDEKGPPSVDLASCSASGPPALLFLVPPRPRKITVSNDPRPLSDAILPTAGGMAVMLSRASTEARNLRKIRKHMKDLTWELQTRNPTSSLWLHSMDKLHGLLSYTVRPPRNSPPSP</sequence>
<dbReference type="EMBL" id="MIGC01003254">
    <property type="protein sequence ID" value="PHJ19737.1"/>
    <property type="molecule type" value="Genomic_DNA"/>
</dbReference>
<name>A0A2C6KQA7_9APIC</name>
<evidence type="ECO:0000313" key="2">
    <source>
        <dbReference type="EMBL" id="PHJ19737.1"/>
    </source>
</evidence>
<organism evidence="2 3">
    <name type="scientific">Cystoisospora suis</name>
    <dbReference type="NCBI Taxonomy" id="483139"/>
    <lineage>
        <taxon>Eukaryota</taxon>
        <taxon>Sar</taxon>
        <taxon>Alveolata</taxon>
        <taxon>Apicomplexa</taxon>
        <taxon>Conoidasida</taxon>
        <taxon>Coccidia</taxon>
        <taxon>Eucoccidiorida</taxon>
        <taxon>Eimeriorina</taxon>
        <taxon>Sarcocystidae</taxon>
        <taxon>Cystoisospora</taxon>
    </lineage>
</organism>
<feature type="compositionally biased region" description="Polar residues" evidence="1">
    <location>
        <begin position="863"/>
        <end position="874"/>
    </location>
</feature>
<reference evidence="2 3" key="1">
    <citation type="journal article" date="2017" name="Int. J. Parasitol.">
        <title>The genome of the protozoan parasite Cystoisospora suis and a reverse vaccinology approach to identify vaccine candidates.</title>
        <authorList>
            <person name="Palmieri N."/>
            <person name="Shrestha A."/>
            <person name="Ruttkowski B."/>
            <person name="Beck T."/>
            <person name="Vogl C."/>
            <person name="Tomley F."/>
            <person name="Blake D.P."/>
            <person name="Joachim A."/>
        </authorList>
    </citation>
    <scope>NUCLEOTIDE SEQUENCE [LARGE SCALE GENOMIC DNA]</scope>
    <source>
        <strain evidence="2 3">Wien I</strain>
    </source>
</reference>
<feature type="compositionally biased region" description="Basic and acidic residues" evidence="1">
    <location>
        <begin position="769"/>
        <end position="781"/>
    </location>
</feature>
<feature type="region of interest" description="Disordered" evidence="1">
    <location>
        <begin position="739"/>
        <end position="781"/>
    </location>
</feature>
<feature type="region of interest" description="Disordered" evidence="1">
    <location>
        <begin position="2008"/>
        <end position="2062"/>
    </location>
</feature>
<feature type="compositionally biased region" description="Low complexity" evidence="1">
    <location>
        <begin position="434"/>
        <end position="448"/>
    </location>
</feature>
<accession>A0A2C6KQA7</accession>
<evidence type="ECO:0000313" key="3">
    <source>
        <dbReference type="Proteomes" id="UP000221165"/>
    </source>
</evidence>
<keyword evidence="3" id="KW-1185">Reference proteome</keyword>
<feature type="compositionally biased region" description="Low complexity" evidence="1">
    <location>
        <begin position="2016"/>
        <end position="2025"/>
    </location>
</feature>
<feature type="compositionally biased region" description="Basic and acidic residues" evidence="1">
    <location>
        <begin position="454"/>
        <end position="463"/>
    </location>
</feature>
<feature type="region of interest" description="Disordered" evidence="1">
    <location>
        <begin position="13"/>
        <end position="41"/>
    </location>
</feature>
<dbReference type="VEuPathDB" id="ToxoDB:CSUI_006432"/>
<feature type="compositionally biased region" description="Basic and acidic residues" evidence="1">
    <location>
        <begin position="2096"/>
        <end position="2107"/>
    </location>
</feature>
<feature type="compositionally biased region" description="Basic and acidic residues" evidence="1">
    <location>
        <begin position="746"/>
        <end position="762"/>
    </location>
</feature>
<proteinExistence type="predicted"/>
<feature type="compositionally biased region" description="Low complexity" evidence="1">
    <location>
        <begin position="1340"/>
        <end position="1350"/>
    </location>
</feature>